<evidence type="ECO:0000313" key="2">
    <source>
        <dbReference type="Proteomes" id="UP000765509"/>
    </source>
</evidence>
<comment type="caution">
    <text evidence="1">The sequence shown here is derived from an EMBL/GenBank/DDBJ whole genome shotgun (WGS) entry which is preliminary data.</text>
</comment>
<organism evidence="1 2">
    <name type="scientific">Austropuccinia psidii MF-1</name>
    <dbReference type="NCBI Taxonomy" id="1389203"/>
    <lineage>
        <taxon>Eukaryota</taxon>
        <taxon>Fungi</taxon>
        <taxon>Dikarya</taxon>
        <taxon>Basidiomycota</taxon>
        <taxon>Pucciniomycotina</taxon>
        <taxon>Pucciniomycetes</taxon>
        <taxon>Pucciniales</taxon>
        <taxon>Sphaerophragmiaceae</taxon>
        <taxon>Austropuccinia</taxon>
    </lineage>
</organism>
<sequence>MRHELIDLFYTYKSVFDSDNEPLDAIKGHEVDLTLNIGRPYPPILRRPTYPESPRARELLENHIQDLISLGLVRKLYHSEEVEVTTPVIIP</sequence>
<reference evidence="1" key="1">
    <citation type="submission" date="2021-03" db="EMBL/GenBank/DDBJ databases">
        <title>Draft genome sequence of rust myrtle Austropuccinia psidii MF-1, a brazilian biotype.</title>
        <authorList>
            <person name="Quecine M.C."/>
            <person name="Pachon D.M.R."/>
            <person name="Bonatelli M.L."/>
            <person name="Correr F.H."/>
            <person name="Franceschini L.M."/>
            <person name="Leite T.F."/>
            <person name="Margarido G.R.A."/>
            <person name="Almeida C.A."/>
            <person name="Ferrarezi J.A."/>
            <person name="Labate C.A."/>
        </authorList>
    </citation>
    <scope>NUCLEOTIDE SEQUENCE</scope>
    <source>
        <strain evidence="1">MF-1</strain>
    </source>
</reference>
<proteinExistence type="predicted"/>
<dbReference type="EMBL" id="AVOT02013917">
    <property type="protein sequence ID" value="MBW0496964.1"/>
    <property type="molecule type" value="Genomic_DNA"/>
</dbReference>
<name>A0A9Q3D543_9BASI</name>
<accession>A0A9Q3D543</accession>
<dbReference type="Proteomes" id="UP000765509">
    <property type="component" value="Unassembled WGS sequence"/>
</dbReference>
<protein>
    <submittedName>
        <fullName evidence="1">Uncharacterized protein</fullName>
    </submittedName>
</protein>
<keyword evidence="2" id="KW-1185">Reference proteome</keyword>
<evidence type="ECO:0000313" key="1">
    <source>
        <dbReference type="EMBL" id="MBW0496964.1"/>
    </source>
</evidence>
<gene>
    <name evidence="1" type="ORF">O181_036679</name>
</gene>
<dbReference type="AlphaFoldDB" id="A0A9Q3D543"/>